<name>A0A6N2WBI7_9BACE</name>
<protein>
    <submittedName>
        <fullName evidence="1">Uncharacterized protein</fullName>
    </submittedName>
</protein>
<reference evidence="1" key="1">
    <citation type="submission" date="2019-11" db="EMBL/GenBank/DDBJ databases">
        <authorList>
            <person name="Feng L."/>
        </authorList>
    </citation>
    <scope>NUCLEOTIDE SEQUENCE</scope>
    <source>
        <strain evidence="1">BintestinalisLFYP9</strain>
    </source>
</reference>
<gene>
    <name evidence="1" type="ORF">BILFYP9_03259</name>
</gene>
<proteinExistence type="predicted"/>
<evidence type="ECO:0000313" key="1">
    <source>
        <dbReference type="EMBL" id="VYT39167.1"/>
    </source>
</evidence>
<organism evidence="1">
    <name type="scientific">Bacteroides intestinalis</name>
    <dbReference type="NCBI Taxonomy" id="329854"/>
    <lineage>
        <taxon>Bacteria</taxon>
        <taxon>Pseudomonadati</taxon>
        <taxon>Bacteroidota</taxon>
        <taxon>Bacteroidia</taxon>
        <taxon>Bacteroidales</taxon>
        <taxon>Bacteroidaceae</taxon>
        <taxon>Bacteroides</taxon>
    </lineage>
</organism>
<accession>A0A6N2WBI7</accession>
<dbReference type="AlphaFoldDB" id="A0A6N2WBI7"/>
<sequence>MQLINIEQYDAKRHWKSRDTKICPKNIIPRGERKADYYSDKSLNNTCVFFHIRDNLRISIIYFLILERF</sequence>
<dbReference type="EMBL" id="CACRSU010000042">
    <property type="protein sequence ID" value="VYT39167.1"/>
    <property type="molecule type" value="Genomic_DNA"/>
</dbReference>